<evidence type="ECO:0000256" key="1">
    <source>
        <dbReference type="ARBA" id="ARBA00022723"/>
    </source>
</evidence>
<evidence type="ECO:0000259" key="4">
    <source>
        <dbReference type="PROSITE" id="PS01358"/>
    </source>
</evidence>
<reference evidence="5 6" key="1">
    <citation type="submission" date="2017-12" db="EMBL/GenBank/DDBJ databases">
        <authorList>
            <consortium name="DOE Joint Genome Institute"/>
            <person name="Haridas S."/>
            <person name="Kjaerbolling I."/>
            <person name="Vesth T.C."/>
            <person name="Frisvad J.C."/>
            <person name="Nybo J.L."/>
            <person name="Theobald S."/>
            <person name="Kuo A."/>
            <person name="Bowyer P."/>
            <person name="Matsuda Y."/>
            <person name="Mondo S."/>
            <person name="Lyhne E.K."/>
            <person name="Kogle M.E."/>
            <person name="Clum A."/>
            <person name="Lipzen A."/>
            <person name="Salamov A."/>
            <person name="Ngan C.Y."/>
            <person name="Daum C."/>
            <person name="Chiniquy J."/>
            <person name="Barry K."/>
            <person name="LaButti K."/>
            <person name="Simmons B.A."/>
            <person name="Magnuson J.K."/>
            <person name="Mortensen U.H."/>
            <person name="Larsen T.O."/>
            <person name="Grigoriev I.V."/>
            <person name="Baker S.E."/>
            <person name="Andersen M.R."/>
            <person name="Nordberg H.P."/>
            <person name="Cantor M.N."/>
            <person name="Hua S.X."/>
        </authorList>
    </citation>
    <scope>NUCLEOTIDE SEQUENCE [LARGE SCALE GENOMIC DNA]</scope>
    <source>
        <strain evidence="5 6">CBS 102.13</strain>
    </source>
</reference>
<keyword evidence="3" id="KW-0862">Zinc</keyword>
<dbReference type="EMBL" id="KZ559118">
    <property type="protein sequence ID" value="PLB42221.1"/>
    <property type="molecule type" value="Genomic_DNA"/>
</dbReference>
<dbReference type="Proteomes" id="UP000234585">
    <property type="component" value="Unassembled WGS sequence"/>
</dbReference>
<keyword evidence="2" id="KW-0863">Zinc-finger</keyword>
<evidence type="ECO:0000313" key="5">
    <source>
        <dbReference type="EMBL" id="PLB42221.1"/>
    </source>
</evidence>
<gene>
    <name evidence="5" type="ORF">BDW47DRAFT_25957</name>
</gene>
<dbReference type="InterPro" id="IPR001876">
    <property type="entry name" value="Znf_RanBP2"/>
</dbReference>
<dbReference type="AlphaFoldDB" id="A0A2I2FNL1"/>
<keyword evidence="6" id="KW-1185">Reference proteome</keyword>
<keyword evidence="1" id="KW-0479">Metal-binding</keyword>
<name>A0A2I2FNL1_ASPCN</name>
<proteinExistence type="predicted"/>
<dbReference type="RefSeq" id="XP_024676233.1">
    <property type="nucleotide sequence ID" value="XM_024818591.1"/>
</dbReference>
<dbReference type="GO" id="GO:0008270">
    <property type="term" value="F:zinc ion binding"/>
    <property type="evidence" value="ECO:0007669"/>
    <property type="project" value="UniProtKB-KW"/>
</dbReference>
<organism evidence="5 6">
    <name type="scientific">Aspergillus candidus</name>
    <dbReference type="NCBI Taxonomy" id="41067"/>
    <lineage>
        <taxon>Eukaryota</taxon>
        <taxon>Fungi</taxon>
        <taxon>Dikarya</taxon>
        <taxon>Ascomycota</taxon>
        <taxon>Pezizomycotina</taxon>
        <taxon>Eurotiomycetes</taxon>
        <taxon>Eurotiomycetidae</taxon>
        <taxon>Eurotiales</taxon>
        <taxon>Aspergillaceae</taxon>
        <taxon>Aspergillus</taxon>
        <taxon>Aspergillus subgen. Circumdati</taxon>
    </lineage>
</organism>
<accession>A0A2I2FNL1</accession>
<dbReference type="GeneID" id="36525751"/>
<protein>
    <recommendedName>
        <fullName evidence="4">RanBP2-type domain-containing protein</fullName>
    </recommendedName>
</protein>
<feature type="domain" description="RanBP2-type" evidence="4">
    <location>
        <begin position="62"/>
        <end position="83"/>
    </location>
</feature>
<evidence type="ECO:0000313" key="6">
    <source>
        <dbReference type="Proteomes" id="UP000234585"/>
    </source>
</evidence>
<evidence type="ECO:0000256" key="3">
    <source>
        <dbReference type="ARBA" id="ARBA00022833"/>
    </source>
</evidence>
<evidence type="ECO:0000256" key="2">
    <source>
        <dbReference type="ARBA" id="ARBA00022771"/>
    </source>
</evidence>
<dbReference type="PROSITE" id="PS01358">
    <property type="entry name" value="ZF_RANBP2_1"/>
    <property type="match status" value="1"/>
</dbReference>
<sequence>MPPMIRYISTSSLLFNPRKTERTMKTPSLESFDILDAPQGHAHDFWDDGDDLRDIKQLGNDWFCCVRTCKAYNKSNLTVCNECKHSKCAECQYPIQEAGIRACTLFYFCVSLTYGQHCFYSPTSKLVYAISLLLVASLSVISWMCVCHDGPKLYSSQPVCVTCNHTCIPECCECPNFSSEVP</sequence>